<accession>A0ABT7VTP4</accession>
<dbReference type="EMBL" id="JAUCGM010000354">
    <property type="protein sequence ID" value="MDM8562926.1"/>
    <property type="molecule type" value="Genomic_DNA"/>
</dbReference>
<keyword evidence="1" id="KW-1133">Transmembrane helix</keyword>
<keyword evidence="1" id="KW-0812">Transmembrane</keyword>
<dbReference type="PANTHER" id="PTHR43081:SF1">
    <property type="entry name" value="ADENYLATE CYCLASE, TERMINAL-DIFFERENTIATION SPECIFIC"/>
    <property type="match status" value="1"/>
</dbReference>
<evidence type="ECO:0000256" key="1">
    <source>
        <dbReference type="SAM" id="Phobius"/>
    </source>
</evidence>
<dbReference type="PANTHER" id="PTHR43081">
    <property type="entry name" value="ADENYLATE CYCLASE, TERMINAL-DIFFERENTIATION SPECIFIC-RELATED"/>
    <property type="match status" value="1"/>
</dbReference>
<dbReference type="InterPro" id="IPR029151">
    <property type="entry name" value="Sensor-like_sf"/>
</dbReference>
<evidence type="ECO:0000259" key="2">
    <source>
        <dbReference type="PROSITE" id="PS50125"/>
    </source>
</evidence>
<gene>
    <name evidence="3" type="ORF">QUF54_06180</name>
</gene>
<dbReference type="InterPro" id="IPR050697">
    <property type="entry name" value="Adenylyl/Guanylyl_Cyclase_3/4"/>
</dbReference>
<dbReference type="Pfam" id="PF14827">
    <property type="entry name" value="dCache_3"/>
    <property type="match status" value="1"/>
</dbReference>
<dbReference type="SUPFAM" id="SSF55073">
    <property type="entry name" value="Nucleotide cyclase"/>
    <property type="match status" value="1"/>
</dbReference>
<evidence type="ECO:0000313" key="3">
    <source>
        <dbReference type="EMBL" id="MDM8562926.1"/>
    </source>
</evidence>
<protein>
    <submittedName>
        <fullName evidence="3">Adenylate/guanylate cyclase domain-containing protein</fullName>
    </submittedName>
</protein>
<dbReference type="InterPro" id="IPR029150">
    <property type="entry name" value="dCache_3"/>
</dbReference>
<dbReference type="InterPro" id="IPR029787">
    <property type="entry name" value="Nucleotide_cyclase"/>
</dbReference>
<name>A0ABT7VTP4_9GAMM</name>
<dbReference type="SUPFAM" id="SSF103190">
    <property type="entry name" value="Sensory domain-like"/>
    <property type="match status" value="1"/>
</dbReference>
<feature type="domain" description="Guanylate cyclase" evidence="2">
    <location>
        <begin position="398"/>
        <end position="523"/>
    </location>
</feature>
<comment type="caution">
    <text evidence="3">The sequence shown here is derived from an EMBL/GenBank/DDBJ whole genome shotgun (WGS) entry which is preliminary data.</text>
</comment>
<feature type="transmembrane region" description="Helical" evidence="1">
    <location>
        <begin position="12"/>
        <end position="34"/>
    </location>
</feature>
<dbReference type="CDD" id="cd07302">
    <property type="entry name" value="CHD"/>
    <property type="match status" value="1"/>
</dbReference>
<feature type="transmembrane region" description="Helical" evidence="1">
    <location>
        <begin position="304"/>
        <end position="328"/>
    </location>
</feature>
<dbReference type="Pfam" id="PF00211">
    <property type="entry name" value="Guanylate_cyc"/>
    <property type="match status" value="1"/>
</dbReference>
<dbReference type="InterPro" id="IPR001054">
    <property type="entry name" value="A/G_cyclase"/>
</dbReference>
<dbReference type="PROSITE" id="PS50125">
    <property type="entry name" value="GUANYLATE_CYCLASE_2"/>
    <property type="match status" value="1"/>
</dbReference>
<dbReference type="Proteomes" id="UP001171945">
    <property type="component" value="Unassembled WGS sequence"/>
</dbReference>
<proteinExistence type="predicted"/>
<sequence length="523" mass="60563">MKINEKNITKRILTPLGLTLLFLLTISIMGIYLLQRVHLNEEVEKRLEETEQLFNMKLDEEAKILESQINFLQFDKNIQNAYQVKDREALLHHAMPFFKTLRRKYQVTHFYFIELDKICFLRVHNPQRYGDIIPRFTLADAMRKDVPVYGIELGKFGTLTLRLVYPWRINGSLIGYIELGKEIEHITVTLKKIFGIELFFFIKKSFLDRTDWEEGLKMMGRVGDWAEFSHFVIIDKTMQTIPKAFKKLEPLLSHSKDELKIFHLTFDHKTYRGGFVHLFDAGNRKLGDILVLNDVSKQEMAQEILLILLTMLSLFIGSGLLLFFYLFLNQIEFRLIKYHDDLIATEKSKNQLAKEEQEKVNKINKAYERFIPSEFFRLLDKQSIIDVQLGDQVEKEMTILFSDIREFTRMSEKMTPQNNFDFLNAYLSRMEPIISEHHGFIDKYIGDGIMALFSTGADNALQSAIALLKELADYNLTRGSSGRSVIQIGIGINTGLLMLGIVGGKNRMDGTVVSDAVNLASRV</sequence>
<dbReference type="SMART" id="SM00044">
    <property type="entry name" value="CYCc"/>
    <property type="match status" value="1"/>
</dbReference>
<keyword evidence="4" id="KW-1185">Reference proteome</keyword>
<keyword evidence="1" id="KW-0472">Membrane</keyword>
<feature type="non-terminal residue" evidence="3">
    <location>
        <position position="523"/>
    </location>
</feature>
<evidence type="ECO:0000313" key="4">
    <source>
        <dbReference type="Proteomes" id="UP001171945"/>
    </source>
</evidence>
<organism evidence="3 4">
    <name type="scientific">Candidatus Marithioploca araucensis</name>
    <dbReference type="NCBI Taxonomy" id="70273"/>
    <lineage>
        <taxon>Bacteria</taxon>
        <taxon>Pseudomonadati</taxon>
        <taxon>Pseudomonadota</taxon>
        <taxon>Gammaproteobacteria</taxon>
        <taxon>Thiotrichales</taxon>
        <taxon>Thiotrichaceae</taxon>
        <taxon>Candidatus Marithioploca</taxon>
    </lineage>
</organism>
<dbReference type="Gene3D" id="3.30.70.1230">
    <property type="entry name" value="Nucleotide cyclase"/>
    <property type="match status" value="1"/>
</dbReference>
<reference evidence="3" key="1">
    <citation type="submission" date="2023-06" db="EMBL/GenBank/DDBJ databases">
        <title>Uncultivated large filamentous bacteria from sulfidic sediments reveal new species and different genomic features in energy metabolism and defense.</title>
        <authorList>
            <person name="Fonseca A."/>
        </authorList>
    </citation>
    <scope>NUCLEOTIDE SEQUENCE</scope>
    <source>
        <strain evidence="3">HSG4</strain>
    </source>
</reference>